<dbReference type="Proteomes" id="UP001597201">
    <property type="component" value="Unassembled WGS sequence"/>
</dbReference>
<sequence length="121" mass="14104">MDLTKKEIAELFSNGKFDQIIDFLSEEIVWNVIGEKTFEGKKDVVENCIQIAEYFKSVQTIFKTEEVVVDENKVIVFGTAEFRRNDKRINFISACDLYLFNNRNKIEKISSYCITEKNNNG</sequence>
<name>A0ABW3Y1M6_9FLAO</name>
<dbReference type="EMBL" id="JBHTMY010000002">
    <property type="protein sequence ID" value="MFD1315345.1"/>
    <property type="molecule type" value="Genomic_DNA"/>
</dbReference>
<dbReference type="Pfam" id="PF12680">
    <property type="entry name" value="SnoaL_2"/>
    <property type="match status" value="1"/>
</dbReference>
<evidence type="ECO:0000313" key="3">
    <source>
        <dbReference type="Proteomes" id="UP001597201"/>
    </source>
</evidence>
<reference evidence="3" key="1">
    <citation type="journal article" date="2019" name="Int. J. Syst. Evol. Microbiol.">
        <title>The Global Catalogue of Microorganisms (GCM) 10K type strain sequencing project: providing services to taxonomists for standard genome sequencing and annotation.</title>
        <authorList>
            <consortium name="The Broad Institute Genomics Platform"/>
            <consortium name="The Broad Institute Genome Sequencing Center for Infectious Disease"/>
            <person name="Wu L."/>
            <person name="Ma J."/>
        </authorList>
    </citation>
    <scope>NUCLEOTIDE SEQUENCE [LARGE SCALE GENOMIC DNA]</scope>
    <source>
        <strain evidence="3">CCUG 61485</strain>
    </source>
</reference>
<evidence type="ECO:0000313" key="2">
    <source>
        <dbReference type="EMBL" id="MFD1315345.1"/>
    </source>
</evidence>
<protein>
    <submittedName>
        <fullName evidence="2">Nuclear transport factor 2 family protein</fullName>
    </submittedName>
</protein>
<gene>
    <name evidence="2" type="ORF">ACFQ39_06920</name>
</gene>
<dbReference type="Gene3D" id="3.10.450.50">
    <property type="match status" value="1"/>
</dbReference>
<evidence type="ECO:0000259" key="1">
    <source>
        <dbReference type="Pfam" id="PF12680"/>
    </source>
</evidence>
<feature type="domain" description="SnoaL-like" evidence="1">
    <location>
        <begin position="9"/>
        <end position="102"/>
    </location>
</feature>
<dbReference type="RefSeq" id="WP_377177406.1">
    <property type="nucleotide sequence ID" value="NZ_JBHTMY010000002.1"/>
</dbReference>
<dbReference type="SUPFAM" id="SSF54427">
    <property type="entry name" value="NTF2-like"/>
    <property type="match status" value="1"/>
</dbReference>
<comment type="caution">
    <text evidence="2">The sequence shown here is derived from an EMBL/GenBank/DDBJ whole genome shotgun (WGS) entry which is preliminary data.</text>
</comment>
<keyword evidence="3" id="KW-1185">Reference proteome</keyword>
<organism evidence="2 3">
    <name type="scientific">Namhaeicola litoreus</name>
    <dbReference type="NCBI Taxonomy" id="1052145"/>
    <lineage>
        <taxon>Bacteria</taxon>
        <taxon>Pseudomonadati</taxon>
        <taxon>Bacteroidota</taxon>
        <taxon>Flavobacteriia</taxon>
        <taxon>Flavobacteriales</taxon>
        <taxon>Flavobacteriaceae</taxon>
        <taxon>Namhaeicola</taxon>
    </lineage>
</organism>
<dbReference type="InterPro" id="IPR037401">
    <property type="entry name" value="SnoaL-like"/>
</dbReference>
<proteinExistence type="predicted"/>
<accession>A0ABW3Y1M6</accession>
<dbReference type="InterPro" id="IPR032710">
    <property type="entry name" value="NTF2-like_dom_sf"/>
</dbReference>